<evidence type="ECO:0000256" key="5">
    <source>
        <dbReference type="ARBA" id="ARBA00022553"/>
    </source>
</evidence>
<dbReference type="GO" id="GO:0004197">
    <property type="term" value="F:cysteine-type endopeptidase activity"/>
    <property type="evidence" value="ECO:0007669"/>
    <property type="project" value="InterPro"/>
</dbReference>
<evidence type="ECO:0000313" key="21">
    <source>
        <dbReference type="Proteomes" id="UP001501920"/>
    </source>
</evidence>
<dbReference type="PRINTS" id="PR00376">
    <property type="entry name" value="IL1BCENZYME"/>
</dbReference>
<evidence type="ECO:0000256" key="12">
    <source>
        <dbReference type="ARBA" id="ARBA00023242"/>
    </source>
</evidence>
<evidence type="ECO:0000256" key="6">
    <source>
        <dbReference type="ARBA" id="ARBA00022670"/>
    </source>
</evidence>
<dbReference type="PROSITE" id="PS50168">
    <property type="entry name" value="DED"/>
    <property type="match status" value="2"/>
</dbReference>
<evidence type="ECO:0000256" key="16">
    <source>
        <dbReference type="RuleBase" id="RU003971"/>
    </source>
</evidence>
<evidence type="ECO:0000256" key="3">
    <source>
        <dbReference type="ARBA" id="ARBA00010134"/>
    </source>
</evidence>
<evidence type="ECO:0000256" key="11">
    <source>
        <dbReference type="ARBA" id="ARBA00023145"/>
    </source>
</evidence>
<comment type="similarity">
    <text evidence="3 16">Belongs to the peptidase C14A family.</text>
</comment>
<dbReference type="PANTHER" id="PTHR48169:SF7">
    <property type="entry name" value="CASPASE 10"/>
    <property type="match status" value="1"/>
</dbReference>
<dbReference type="Pfam" id="PF01335">
    <property type="entry name" value="DED"/>
    <property type="match status" value="2"/>
</dbReference>
<accession>A0A3B4DL35</accession>
<dbReference type="AlphaFoldDB" id="A0A3B4DL35"/>
<comment type="catalytic activity">
    <reaction evidence="13">
        <text>Strict requirement for Asp at position P1 and has a preferred cleavage sequence of (Leu/Asp/Val)-Glu-Thr-Asp-|-(Gly/Ser/Ala).</text>
        <dbReference type="EC" id="3.4.22.61"/>
    </reaction>
</comment>
<dbReference type="PROSITE" id="PS50208">
    <property type="entry name" value="CASPASE_P20"/>
    <property type="match status" value="1"/>
</dbReference>
<organism evidence="20 21">
    <name type="scientific">Pygocentrus nattereri</name>
    <name type="common">Red-bellied piranha</name>
    <dbReference type="NCBI Taxonomy" id="42514"/>
    <lineage>
        <taxon>Eukaryota</taxon>
        <taxon>Metazoa</taxon>
        <taxon>Chordata</taxon>
        <taxon>Craniata</taxon>
        <taxon>Vertebrata</taxon>
        <taxon>Euteleostomi</taxon>
        <taxon>Actinopterygii</taxon>
        <taxon>Neopterygii</taxon>
        <taxon>Teleostei</taxon>
        <taxon>Ostariophysi</taxon>
        <taxon>Characiformes</taxon>
        <taxon>Characoidei</taxon>
        <taxon>Pygocentrus</taxon>
    </lineage>
</organism>
<dbReference type="InterPro" id="IPR001875">
    <property type="entry name" value="DED_dom"/>
</dbReference>
<keyword evidence="7" id="KW-0053">Apoptosis</keyword>
<dbReference type="InterPro" id="IPR011029">
    <property type="entry name" value="DEATH-like_dom_sf"/>
</dbReference>
<comment type="subcellular location">
    <subcellularLocation>
        <location evidence="2">Cytoplasm</location>
    </subcellularLocation>
    <subcellularLocation>
        <location evidence="1">Nucleus</location>
    </subcellularLocation>
</comment>
<evidence type="ECO:0000256" key="15">
    <source>
        <dbReference type="ARBA" id="ARBA00068172"/>
    </source>
</evidence>
<dbReference type="Ensembl" id="ENSPNAT00000010777.2">
    <property type="protein sequence ID" value="ENSPNAP00000024180.1"/>
    <property type="gene ID" value="ENSPNAG00000008676.2"/>
</dbReference>
<dbReference type="OMA" id="TETQPNY"/>
<dbReference type="FunFam" id="3.40.50.1460:FF:000008">
    <property type="entry name" value="caspase-8 isoform X1"/>
    <property type="match status" value="1"/>
</dbReference>
<dbReference type="InterPro" id="IPR001309">
    <property type="entry name" value="Pept_C14_p20"/>
</dbReference>
<evidence type="ECO:0000313" key="20">
    <source>
        <dbReference type="Ensembl" id="ENSPNAP00000024180.1"/>
    </source>
</evidence>
<keyword evidence="5" id="KW-0597">Phosphoprotein</keyword>
<evidence type="ECO:0000256" key="4">
    <source>
        <dbReference type="ARBA" id="ARBA00022490"/>
    </source>
</evidence>
<dbReference type="PROSITE" id="PS01122">
    <property type="entry name" value="CASPASE_CYS"/>
    <property type="match status" value="1"/>
</dbReference>
<keyword evidence="10" id="KW-0788">Thiol protease</keyword>
<evidence type="ECO:0000259" key="17">
    <source>
        <dbReference type="PROSITE" id="PS50168"/>
    </source>
</evidence>
<dbReference type="GO" id="GO:0051604">
    <property type="term" value="P:protein maturation"/>
    <property type="evidence" value="ECO:0007669"/>
    <property type="project" value="UniProtKB-ARBA"/>
</dbReference>
<evidence type="ECO:0000256" key="8">
    <source>
        <dbReference type="ARBA" id="ARBA00022737"/>
    </source>
</evidence>
<dbReference type="SUPFAM" id="SSF52129">
    <property type="entry name" value="Caspase-like"/>
    <property type="match status" value="1"/>
</dbReference>
<evidence type="ECO:0000256" key="9">
    <source>
        <dbReference type="ARBA" id="ARBA00022801"/>
    </source>
</evidence>
<evidence type="ECO:0000259" key="19">
    <source>
        <dbReference type="PROSITE" id="PS50208"/>
    </source>
</evidence>
<evidence type="ECO:0000256" key="2">
    <source>
        <dbReference type="ARBA" id="ARBA00004496"/>
    </source>
</evidence>
<protein>
    <recommendedName>
        <fullName evidence="15">Caspase-8</fullName>
        <ecNumber evidence="14">3.4.22.61</ecNumber>
    </recommendedName>
</protein>
<dbReference type="GO" id="GO:0005634">
    <property type="term" value="C:nucleus"/>
    <property type="evidence" value="ECO:0007669"/>
    <property type="project" value="UniProtKB-SubCell"/>
</dbReference>
<keyword evidence="12" id="KW-0539">Nucleus</keyword>
<evidence type="ECO:0000256" key="1">
    <source>
        <dbReference type="ARBA" id="ARBA00004123"/>
    </source>
</evidence>
<dbReference type="GeneTree" id="ENSGT00940000166591"/>
<feature type="domain" description="Caspase family p20" evidence="19">
    <location>
        <begin position="251"/>
        <end position="374"/>
    </location>
</feature>
<dbReference type="InterPro" id="IPR015917">
    <property type="entry name" value="Pept_C14A"/>
</dbReference>
<reference evidence="20" key="3">
    <citation type="submission" date="2025-09" db="UniProtKB">
        <authorList>
            <consortium name="Ensembl"/>
        </authorList>
    </citation>
    <scope>IDENTIFICATION</scope>
</reference>
<sequence length="490" mass="56012">METQTLHEIDEELTKSEVAALKFLCIDFVTKKRLEGVKDAKDLFLRLNEQALLDENFFLAELLHTIGRFDLLRHLGTNKREIDIRLKKRTDSSSGVSPYRIMLYKLSEDTTDQNLQTIKFLMDKLPKSKLQASATLLDVLAEMEKMQMLGEDNLDELERILGECDKQLASMVQQFRNLQTREPHISRQVCPSPPQQEESMDISNTQNPLSIVETSPQDAPSLAAVVTDSQDLPTIIDTQEADHYYSLTRRPRGYCLIINNYSFQNARPLLDRKGTDKDEEELTRTFSKLHFEPQNKTDLSSSDMLKIITEFSEMDHSQMDAFVCCILSHGEKGAVLGTDGKPVAIRELTLPFARCRTLLKKPKLFFIQACQGKQLQRPVYIQADGDETPSDDEYEEDAQSVMLRSIPLEADFLIGMATVESYKSFRHIREGSVFIQALCKQLQNGLRSKEDIHSILTRVNREVSGRVLNGHKQMPEPRYTLTKKLVFTVD</sequence>
<feature type="domain" description="DED" evidence="17">
    <location>
        <begin position="1"/>
        <end position="77"/>
    </location>
</feature>
<evidence type="ECO:0000256" key="7">
    <source>
        <dbReference type="ARBA" id="ARBA00022703"/>
    </source>
</evidence>
<keyword evidence="9" id="KW-0378">Hydrolase</keyword>
<dbReference type="GO" id="GO:0006915">
    <property type="term" value="P:apoptotic process"/>
    <property type="evidence" value="ECO:0007669"/>
    <property type="project" value="UniProtKB-KW"/>
</dbReference>
<dbReference type="Pfam" id="PF00656">
    <property type="entry name" value="Peptidase_C14"/>
    <property type="match status" value="1"/>
</dbReference>
<dbReference type="SMART" id="SM00115">
    <property type="entry name" value="CASc"/>
    <property type="match status" value="1"/>
</dbReference>
<dbReference type="InterPro" id="IPR011600">
    <property type="entry name" value="Pept_C14_caspase"/>
</dbReference>
<dbReference type="GO" id="GO:0005886">
    <property type="term" value="C:plasma membrane"/>
    <property type="evidence" value="ECO:0007669"/>
    <property type="project" value="UniProtKB-ARBA"/>
</dbReference>
<dbReference type="SUPFAM" id="SSF47986">
    <property type="entry name" value="DEATH domain"/>
    <property type="match status" value="2"/>
</dbReference>
<reference evidence="20" key="2">
    <citation type="submission" date="2025-08" db="UniProtKB">
        <authorList>
            <consortium name="Ensembl"/>
        </authorList>
    </citation>
    <scope>IDENTIFICATION</scope>
</reference>
<evidence type="ECO:0000256" key="13">
    <source>
        <dbReference type="ARBA" id="ARBA00051626"/>
    </source>
</evidence>
<dbReference type="GO" id="GO:0032991">
    <property type="term" value="C:protein-containing complex"/>
    <property type="evidence" value="ECO:0007669"/>
    <property type="project" value="UniProtKB-ARBA"/>
</dbReference>
<dbReference type="SMART" id="SM00031">
    <property type="entry name" value="DED"/>
    <property type="match status" value="2"/>
</dbReference>
<dbReference type="PANTHER" id="PTHR48169">
    <property type="entry name" value="DED DOMAIN-CONTAINING PROTEIN"/>
    <property type="match status" value="1"/>
</dbReference>
<dbReference type="InterPro" id="IPR002138">
    <property type="entry name" value="Pept_C14_p10"/>
</dbReference>
<keyword evidence="6" id="KW-0645">Protease</keyword>
<dbReference type="EC" id="3.4.22.61" evidence="14"/>
<evidence type="ECO:0000259" key="18">
    <source>
        <dbReference type="PROSITE" id="PS50207"/>
    </source>
</evidence>
<gene>
    <name evidence="20" type="primary">CASP8</name>
</gene>
<dbReference type="CDD" id="cd08334">
    <property type="entry name" value="DED_Caspase_8_10_r2"/>
    <property type="match status" value="1"/>
</dbReference>
<dbReference type="Gene3D" id="3.40.50.1460">
    <property type="match status" value="1"/>
</dbReference>
<dbReference type="Gene3D" id="1.10.533.10">
    <property type="entry name" value="Death Domain, Fas"/>
    <property type="match status" value="2"/>
</dbReference>
<dbReference type="PROSITE" id="PS50207">
    <property type="entry name" value="CASPASE_P10"/>
    <property type="match status" value="1"/>
</dbReference>
<evidence type="ECO:0000256" key="10">
    <source>
        <dbReference type="ARBA" id="ARBA00022807"/>
    </source>
</evidence>
<dbReference type="OrthoDB" id="6114029at2759"/>
<name>A0A3B4DL35_PYGNA</name>
<dbReference type="CTD" id="841"/>
<feature type="domain" description="DED" evidence="17">
    <location>
        <begin position="98"/>
        <end position="174"/>
    </location>
</feature>
<dbReference type="Proteomes" id="UP001501920">
    <property type="component" value="Chromosome 30"/>
</dbReference>
<keyword evidence="11" id="KW-0865">Zymogen</keyword>
<dbReference type="InterPro" id="IPR033139">
    <property type="entry name" value="Caspase_cys_AS"/>
</dbReference>
<dbReference type="CDD" id="cd00032">
    <property type="entry name" value="CASc"/>
    <property type="match status" value="1"/>
</dbReference>
<keyword evidence="21" id="KW-1185">Reference proteome</keyword>
<dbReference type="FunFam" id="1.10.533.10:FF:000016">
    <property type="entry name" value="CASP8 and FADD-like apoptosis regulator"/>
    <property type="match status" value="1"/>
</dbReference>
<dbReference type="GO" id="GO:0043065">
    <property type="term" value="P:positive regulation of apoptotic process"/>
    <property type="evidence" value="ECO:0007669"/>
    <property type="project" value="UniProtKB-ARBA"/>
</dbReference>
<dbReference type="STRING" id="42514.ENSPNAP00000024180"/>
<dbReference type="CDD" id="cd08792">
    <property type="entry name" value="DED_Caspase_8_10_r1"/>
    <property type="match status" value="1"/>
</dbReference>
<feature type="domain" description="Caspase family p10" evidence="18">
    <location>
        <begin position="402"/>
        <end position="489"/>
    </location>
</feature>
<proteinExistence type="inferred from homology"/>
<dbReference type="RefSeq" id="XP_017580047.1">
    <property type="nucleotide sequence ID" value="XM_017724558.2"/>
</dbReference>
<keyword evidence="8" id="KW-0677">Repeat</keyword>
<dbReference type="GO" id="GO:0006508">
    <property type="term" value="P:proteolysis"/>
    <property type="evidence" value="ECO:0007669"/>
    <property type="project" value="UniProtKB-KW"/>
</dbReference>
<keyword evidence="4" id="KW-0963">Cytoplasm</keyword>
<evidence type="ECO:0000256" key="14">
    <source>
        <dbReference type="ARBA" id="ARBA00066479"/>
    </source>
</evidence>
<dbReference type="GeneID" id="108443727"/>
<reference evidence="20 21" key="1">
    <citation type="submission" date="2020-10" db="EMBL/GenBank/DDBJ databases">
        <title>Pygocentrus nattereri (red-bellied piranha) genome, fPygNat1, primary haplotype.</title>
        <authorList>
            <person name="Myers G."/>
            <person name="Meyer A."/>
            <person name="Karagic N."/>
            <person name="Pippel M."/>
            <person name="Winkler S."/>
            <person name="Tracey A."/>
            <person name="Wood J."/>
            <person name="Formenti G."/>
            <person name="Howe K."/>
            <person name="Fedrigo O."/>
            <person name="Jarvis E.D."/>
        </authorList>
    </citation>
    <scope>NUCLEOTIDE SEQUENCE [LARGE SCALE GENOMIC DNA]</scope>
</reference>
<dbReference type="GO" id="GO:0005737">
    <property type="term" value="C:cytoplasm"/>
    <property type="evidence" value="ECO:0007669"/>
    <property type="project" value="UniProtKB-SubCell"/>
</dbReference>
<dbReference type="InterPro" id="IPR029030">
    <property type="entry name" value="Caspase-like_dom_sf"/>
</dbReference>